<dbReference type="PROSITE" id="PS50896">
    <property type="entry name" value="LISH"/>
    <property type="match status" value="1"/>
</dbReference>
<keyword evidence="6" id="KW-0206">Cytoskeleton</keyword>
<feature type="region of interest" description="Disordered" evidence="9">
    <location>
        <begin position="1"/>
        <end position="27"/>
    </location>
</feature>
<feature type="compositionally biased region" description="Basic and acidic residues" evidence="9">
    <location>
        <begin position="122"/>
        <end position="134"/>
    </location>
</feature>
<evidence type="ECO:0000256" key="5">
    <source>
        <dbReference type="ARBA" id="ARBA00022840"/>
    </source>
</evidence>
<reference evidence="11" key="1">
    <citation type="submission" date="2022-07" db="EMBL/GenBank/DDBJ databases">
        <title>Genome analysis of Parmales, a sister group of diatoms, reveals the evolutionary specialization of diatoms from phago-mixotrophs to photoautotrophs.</title>
        <authorList>
            <person name="Ban H."/>
            <person name="Sato S."/>
            <person name="Yoshikawa S."/>
            <person name="Kazumasa Y."/>
            <person name="Nakamura Y."/>
            <person name="Ichinomiya M."/>
            <person name="Saitoh K."/>
            <person name="Sato N."/>
            <person name="Blanc-Mathieu R."/>
            <person name="Endo H."/>
            <person name="Kuwata A."/>
            <person name="Ogata H."/>
        </authorList>
    </citation>
    <scope>NUCLEOTIDE SEQUENCE</scope>
</reference>
<evidence type="ECO:0000313" key="11">
    <source>
        <dbReference type="EMBL" id="GMI05459.1"/>
    </source>
</evidence>
<dbReference type="GO" id="GO:0005874">
    <property type="term" value="C:microtubule"/>
    <property type="evidence" value="ECO:0007669"/>
    <property type="project" value="UniProtKB-KW"/>
</dbReference>
<dbReference type="AlphaFoldDB" id="A0A9W7CIV5"/>
<dbReference type="PANTHER" id="PTHR23074:SF78">
    <property type="entry name" value="KATANIN P60 ATPASE-CONTAINING SUBUNIT A-LIKE 2"/>
    <property type="match status" value="1"/>
</dbReference>
<dbReference type="SMART" id="SM00382">
    <property type="entry name" value="AAA"/>
    <property type="match status" value="1"/>
</dbReference>
<keyword evidence="3" id="KW-0493">Microtubule</keyword>
<dbReference type="InterPro" id="IPR050304">
    <property type="entry name" value="MT-severing_AAA_ATPase"/>
</dbReference>
<keyword evidence="7" id="KW-0413">Isomerase</keyword>
<dbReference type="PANTHER" id="PTHR23074">
    <property type="entry name" value="AAA DOMAIN-CONTAINING"/>
    <property type="match status" value="1"/>
</dbReference>
<dbReference type="OrthoDB" id="191529at2759"/>
<comment type="caution">
    <text evidence="11">The sequence shown here is derived from an EMBL/GenBank/DDBJ whole genome shotgun (WGS) entry which is preliminary data.</text>
</comment>
<keyword evidence="4 8" id="KW-0547">Nucleotide-binding</keyword>
<keyword evidence="12" id="KW-1185">Reference proteome</keyword>
<dbReference type="SUPFAM" id="SSF52540">
    <property type="entry name" value="P-loop containing nucleoside triphosphate hydrolases"/>
    <property type="match status" value="1"/>
</dbReference>
<dbReference type="InterPro" id="IPR006594">
    <property type="entry name" value="LisH"/>
</dbReference>
<dbReference type="SMART" id="SM00667">
    <property type="entry name" value="LisH"/>
    <property type="match status" value="1"/>
</dbReference>
<evidence type="ECO:0000256" key="9">
    <source>
        <dbReference type="SAM" id="MobiDB-lite"/>
    </source>
</evidence>
<accession>A0A9W7CIV5</accession>
<evidence type="ECO:0000256" key="1">
    <source>
        <dbReference type="ARBA" id="ARBA00004647"/>
    </source>
</evidence>
<proteinExistence type="inferred from homology"/>
<dbReference type="InterPro" id="IPR003959">
    <property type="entry name" value="ATPase_AAA_core"/>
</dbReference>
<evidence type="ECO:0000256" key="4">
    <source>
        <dbReference type="ARBA" id="ARBA00022741"/>
    </source>
</evidence>
<dbReference type="GO" id="GO:0005524">
    <property type="term" value="F:ATP binding"/>
    <property type="evidence" value="ECO:0007669"/>
    <property type="project" value="UniProtKB-KW"/>
</dbReference>
<dbReference type="Gene3D" id="1.10.8.60">
    <property type="match status" value="1"/>
</dbReference>
<evidence type="ECO:0000256" key="8">
    <source>
        <dbReference type="RuleBase" id="RU003651"/>
    </source>
</evidence>
<dbReference type="GO" id="GO:0000922">
    <property type="term" value="C:spindle pole"/>
    <property type="evidence" value="ECO:0007669"/>
    <property type="project" value="UniProtKB-SubCell"/>
</dbReference>
<dbReference type="GO" id="GO:0016853">
    <property type="term" value="F:isomerase activity"/>
    <property type="evidence" value="ECO:0007669"/>
    <property type="project" value="UniProtKB-KW"/>
</dbReference>
<dbReference type="InterPro" id="IPR003960">
    <property type="entry name" value="ATPase_AAA_CS"/>
</dbReference>
<dbReference type="FunFam" id="3.40.50.300:FF:002850">
    <property type="entry name" value="Katanin p60 ATPase-containing subunit A-like 2"/>
    <property type="match status" value="1"/>
</dbReference>
<organism evidence="11 12">
    <name type="scientific">Triparma retinervis</name>
    <dbReference type="NCBI Taxonomy" id="2557542"/>
    <lineage>
        <taxon>Eukaryota</taxon>
        <taxon>Sar</taxon>
        <taxon>Stramenopiles</taxon>
        <taxon>Ochrophyta</taxon>
        <taxon>Bolidophyceae</taxon>
        <taxon>Parmales</taxon>
        <taxon>Triparmaceae</taxon>
        <taxon>Triparma</taxon>
    </lineage>
</organism>
<comment type="similarity">
    <text evidence="8">Belongs to the AAA ATPase family.</text>
</comment>
<dbReference type="EMBL" id="BRXZ01000115">
    <property type="protein sequence ID" value="GMI05459.1"/>
    <property type="molecule type" value="Genomic_DNA"/>
</dbReference>
<gene>
    <name evidence="11" type="ORF">TrRE_jg13220</name>
</gene>
<dbReference type="Pfam" id="PF17862">
    <property type="entry name" value="AAA_lid_3"/>
    <property type="match status" value="1"/>
</dbReference>
<evidence type="ECO:0000256" key="6">
    <source>
        <dbReference type="ARBA" id="ARBA00023212"/>
    </source>
</evidence>
<feature type="region of interest" description="Disordered" evidence="9">
    <location>
        <begin position="91"/>
        <end position="144"/>
    </location>
</feature>
<comment type="subcellular location">
    <subcellularLocation>
        <location evidence="1">Cytoplasm</location>
        <location evidence="1">Cytoskeleton</location>
        <location evidence="1">Spindle pole</location>
    </subcellularLocation>
</comment>
<dbReference type="GO" id="GO:0016887">
    <property type="term" value="F:ATP hydrolysis activity"/>
    <property type="evidence" value="ECO:0007669"/>
    <property type="project" value="InterPro"/>
</dbReference>
<dbReference type="Gene3D" id="3.40.50.300">
    <property type="entry name" value="P-loop containing nucleotide triphosphate hydrolases"/>
    <property type="match status" value="2"/>
</dbReference>
<evidence type="ECO:0000259" key="10">
    <source>
        <dbReference type="SMART" id="SM00382"/>
    </source>
</evidence>
<dbReference type="InterPro" id="IPR003593">
    <property type="entry name" value="AAA+_ATPase"/>
</dbReference>
<evidence type="ECO:0000313" key="12">
    <source>
        <dbReference type="Proteomes" id="UP001165082"/>
    </source>
</evidence>
<sequence>MSGTATLMALKASNQAQQSEEAMKQERSRDTLVLVMDYLTSSGYSNTASSLKAEGGATLSRFEGADNVDLHTIFHDFEEYYQIKFGRKPKLTRRSMDGDDDDDTKFARSSLSKHSDARRRKSELDMQKRKEMREKSRKRSGVDSGVLGTIEKKLGVSVGKDKGKERVREDDPFQVGGSAMQLKPAQEKHAAPVSHDETPVMNVRLLKPLPNFGGDMELRALGETIQRDILQTSPDVKWEDVIDLDEAKRLLKEAVVMPIKYPQLFTGLLSPWCGILLYGPPGTGKTMLAKAVASECNTTFFNISASSIVSKYRGDSEKLIRVLFELARGTEHVFVLAASNLPWDLDSALLRRLEKRVLVPLPEKAARLKMLEMHMGGQRGGEDLDLEGCAASSEGFSGADIKLLCKEAAMRPVRRLLGKLEKMESTEGLGGGGGVVEEAKVRELVEGNPVTQDDLDKAVGVTNKSGGGGLEKKYEAWAKEYGST</sequence>
<dbReference type="InterPro" id="IPR027417">
    <property type="entry name" value="P-loop_NTPase"/>
</dbReference>
<evidence type="ECO:0000256" key="2">
    <source>
        <dbReference type="ARBA" id="ARBA00022490"/>
    </source>
</evidence>
<dbReference type="InterPro" id="IPR041569">
    <property type="entry name" value="AAA_lid_3"/>
</dbReference>
<dbReference type="PROSITE" id="PS00674">
    <property type="entry name" value="AAA"/>
    <property type="match status" value="1"/>
</dbReference>
<keyword evidence="5 8" id="KW-0067">ATP-binding</keyword>
<keyword evidence="2" id="KW-0963">Cytoplasm</keyword>
<name>A0A9W7CIV5_9STRA</name>
<evidence type="ECO:0000256" key="7">
    <source>
        <dbReference type="ARBA" id="ARBA00023235"/>
    </source>
</evidence>
<protein>
    <recommendedName>
        <fullName evidence="10">AAA+ ATPase domain-containing protein</fullName>
    </recommendedName>
</protein>
<evidence type="ECO:0000256" key="3">
    <source>
        <dbReference type="ARBA" id="ARBA00022701"/>
    </source>
</evidence>
<dbReference type="Pfam" id="PF08513">
    <property type="entry name" value="LisH"/>
    <property type="match status" value="1"/>
</dbReference>
<dbReference type="Proteomes" id="UP001165082">
    <property type="component" value="Unassembled WGS sequence"/>
</dbReference>
<feature type="domain" description="AAA+ ATPase" evidence="10">
    <location>
        <begin position="271"/>
        <end position="363"/>
    </location>
</feature>
<dbReference type="Pfam" id="PF00004">
    <property type="entry name" value="AAA"/>
    <property type="match status" value="1"/>
</dbReference>